<organism evidence="1 2">
    <name type="scientific">Parascaris univalens</name>
    <name type="common">Nematode worm</name>
    <dbReference type="NCBI Taxonomy" id="6257"/>
    <lineage>
        <taxon>Eukaryota</taxon>
        <taxon>Metazoa</taxon>
        <taxon>Ecdysozoa</taxon>
        <taxon>Nematoda</taxon>
        <taxon>Chromadorea</taxon>
        <taxon>Rhabditida</taxon>
        <taxon>Spirurina</taxon>
        <taxon>Ascaridomorpha</taxon>
        <taxon>Ascaridoidea</taxon>
        <taxon>Ascarididae</taxon>
        <taxon>Parascaris</taxon>
    </lineage>
</organism>
<sequence>MLTRAYVNFYLAVLKVYVCVRRPLGDLLEDSRVSLRERLREDLRVLTRTFTCEFAKVYLIYVKVYLCAREC</sequence>
<dbReference type="Proteomes" id="UP000887569">
    <property type="component" value="Unplaced"/>
</dbReference>
<evidence type="ECO:0000313" key="1">
    <source>
        <dbReference type="Proteomes" id="UP000887569"/>
    </source>
</evidence>
<dbReference type="WBParaSite" id="PgB01_g251_t01">
    <property type="protein sequence ID" value="PgB01_g251_t01"/>
    <property type="gene ID" value="PgB01_g251"/>
</dbReference>
<proteinExistence type="predicted"/>
<reference evidence="2" key="1">
    <citation type="submission" date="2022-11" db="UniProtKB">
        <authorList>
            <consortium name="WormBaseParasite"/>
        </authorList>
    </citation>
    <scope>IDENTIFICATION</scope>
</reference>
<accession>A0A914ZEF9</accession>
<evidence type="ECO:0000313" key="2">
    <source>
        <dbReference type="WBParaSite" id="PgB01_g251_t01"/>
    </source>
</evidence>
<dbReference type="AlphaFoldDB" id="A0A914ZEF9"/>
<keyword evidence="1" id="KW-1185">Reference proteome</keyword>
<protein>
    <submittedName>
        <fullName evidence="2">Uncharacterized protein</fullName>
    </submittedName>
</protein>
<name>A0A914ZEF9_PARUN</name>